<evidence type="ECO:0000256" key="3">
    <source>
        <dbReference type="ARBA" id="ARBA00022842"/>
    </source>
</evidence>
<accession>A0A381T0H7</accession>
<feature type="domain" description="Mandelate racemase/muconate lactonizing enzyme C-terminal" evidence="4">
    <location>
        <begin position="144"/>
        <end position="241"/>
    </location>
</feature>
<name>A0A381T0H7_9ZZZZ</name>
<dbReference type="GO" id="GO:0000287">
    <property type="term" value="F:magnesium ion binding"/>
    <property type="evidence" value="ECO:0007669"/>
    <property type="project" value="TreeGrafter"/>
</dbReference>
<dbReference type="InterPro" id="IPR036849">
    <property type="entry name" value="Enolase-like_C_sf"/>
</dbReference>
<keyword evidence="2" id="KW-0479">Metal-binding</keyword>
<dbReference type="GO" id="GO:0016836">
    <property type="term" value="F:hydro-lyase activity"/>
    <property type="evidence" value="ECO:0007669"/>
    <property type="project" value="TreeGrafter"/>
</dbReference>
<protein>
    <recommendedName>
        <fullName evidence="4">Mandelate racemase/muconate lactonizing enzyme C-terminal domain-containing protein</fullName>
    </recommendedName>
</protein>
<dbReference type="Pfam" id="PF13378">
    <property type="entry name" value="MR_MLE_C"/>
    <property type="match status" value="1"/>
</dbReference>
<comment type="cofactor">
    <cofactor evidence="1">
        <name>Mg(2+)</name>
        <dbReference type="ChEBI" id="CHEBI:18420"/>
    </cofactor>
</comment>
<sequence>MRITDIKIDVIKRELPDTGLNSDLGRFFGEVEQGVLRIFTDEGIEGNCFVGEFRNGGDSLYGPILKVLKEEILHTDPADRELLWSRLRLLSGRRGMKMTAWAPVDVALWDIAGKAAGLPVFKLLGAQRYEVEPYATYPPRHTTSAGYVTESQEISSHGFRAYKIHPGVMGSKETIEMVGMVRNSVGDDMELMLDPNCGYDFRKAYDIGRALDDNGFYWYEDPVPYYDLDAISQLSERLKVPICMSDQSENQFFQGAQMIRLNSNRLVRGTAAKLGITGLKKLCSMAEGFGLNCEIGTAGNSLLNIANLHVIYSVTNCAYFEWWQPTEAHRFGLVDDISRNAGGMIEAPTAPGLGYEIDWDFIDSRKVTTLE</sequence>
<dbReference type="GO" id="GO:0016052">
    <property type="term" value="P:carbohydrate catabolic process"/>
    <property type="evidence" value="ECO:0007669"/>
    <property type="project" value="TreeGrafter"/>
</dbReference>
<dbReference type="SUPFAM" id="SSF51604">
    <property type="entry name" value="Enolase C-terminal domain-like"/>
    <property type="match status" value="1"/>
</dbReference>
<evidence type="ECO:0000256" key="2">
    <source>
        <dbReference type="ARBA" id="ARBA00022723"/>
    </source>
</evidence>
<proteinExistence type="predicted"/>
<evidence type="ECO:0000259" key="4">
    <source>
        <dbReference type="SMART" id="SM00922"/>
    </source>
</evidence>
<dbReference type="InterPro" id="IPR029065">
    <property type="entry name" value="Enolase_C-like"/>
</dbReference>
<dbReference type="EMBL" id="UINC01003846">
    <property type="protein sequence ID" value="SVA09735.1"/>
    <property type="molecule type" value="Genomic_DNA"/>
</dbReference>
<dbReference type="PANTHER" id="PTHR13794">
    <property type="entry name" value="ENOLASE SUPERFAMILY, MANDELATE RACEMASE"/>
    <property type="match status" value="1"/>
</dbReference>
<dbReference type="SFLD" id="SFLDS00001">
    <property type="entry name" value="Enolase"/>
    <property type="match status" value="1"/>
</dbReference>
<dbReference type="SMART" id="SM00922">
    <property type="entry name" value="MR_MLE"/>
    <property type="match status" value="1"/>
</dbReference>
<dbReference type="PANTHER" id="PTHR13794:SF58">
    <property type="entry name" value="MITOCHONDRIAL ENOLASE SUPERFAMILY MEMBER 1"/>
    <property type="match status" value="1"/>
</dbReference>
<evidence type="ECO:0000313" key="5">
    <source>
        <dbReference type="EMBL" id="SVA09735.1"/>
    </source>
</evidence>
<dbReference type="Gene3D" id="3.20.20.120">
    <property type="entry name" value="Enolase-like C-terminal domain"/>
    <property type="match status" value="1"/>
</dbReference>
<dbReference type="Gene3D" id="3.30.390.10">
    <property type="entry name" value="Enolase-like, N-terminal domain"/>
    <property type="match status" value="1"/>
</dbReference>
<gene>
    <name evidence="5" type="ORF">METZ01_LOCUS62589</name>
</gene>
<dbReference type="InterPro" id="IPR046945">
    <property type="entry name" value="RHMD-like"/>
</dbReference>
<dbReference type="InterPro" id="IPR029017">
    <property type="entry name" value="Enolase-like_N"/>
</dbReference>
<keyword evidence="3" id="KW-0460">Magnesium</keyword>
<dbReference type="AlphaFoldDB" id="A0A381T0H7"/>
<dbReference type="InterPro" id="IPR013341">
    <property type="entry name" value="Mandelate_racemase_N_dom"/>
</dbReference>
<evidence type="ECO:0000256" key="1">
    <source>
        <dbReference type="ARBA" id="ARBA00001946"/>
    </source>
</evidence>
<dbReference type="SUPFAM" id="SSF54826">
    <property type="entry name" value="Enolase N-terminal domain-like"/>
    <property type="match status" value="1"/>
</dbReference>
<dbReference type="Pfam" id="PF02746">
    <property type="entry name" value="MR_MLE_N"/>
    <property type="match status" value="1"/>
</dbReference>
<organism evidence="5">
    <name type="scientific">marine metagenome</name>
    <dbReference type="NCBI Taxonomy" id="408172"/>
    <lineage>
        <taxon>unclassified sequences</taxon>
        <taxon>metagenomes</taxon>
        <taxon>ecological metagenomes</taxon>
    </lineage>
</organism>
<dbReference type="InterPro" id="IPR013342">
    <property type="entry name" value="Mandelate_racemase_C"/>
</dbReference>
<reference evidence="5" key="1">
    <citation type="submission" date="2018-05" db="EMBL/GenBank/DDBJ databases">
        <authorList>
            <person name="Lanie J.A."/>
            <person name="Ng W.-L."/>
            <person name="Kazmierczak K.M."/>
            <person name="Andrzejewski T.M."/>
            <person name="Davidsen T.M."/>
            <person name="Wayne K.J."/>
            <person name="Tettelin H."/>
            <person name="Glass J.I."/>
            <person name="Rusch D."/>
            <person name="Podicherti R."/>
            <person name="Tsui H.-C.T."/>
            <person name="Winkler M.E."/>
        </authorList>
    </citation>
    <scope>NUCLEOTIDE SEQUENCE</scope>
</reference>